<evidence type="ECO:0000256" key="1">
    <source>
        <dbReference type="SAM" id="Coils"/>
    </source>
</evidence>
<accession>A0A7X6DN47</accession>
<evidence type="ECO:0000313" key="2">
    <source>
        <dbReference type="EMBL" id="NKE70229.1"/>
    </source>
</evidence>
<dbReference type="InterPro" id="IPR027417">
    <property type="entry name" value="P-loop_NTPase"/>
</dbReference>
<keyword evidence="1" id="KW-0175">Coiled coil</keyword>
<proteinExistence type="predicted"/>
<evidence type="ECO:0000313" key="3">
    <source>
        <dbReference type="Proteomes" id="UP000534783"/>
    </source>
</evidence>
<gene>
    <name evidence="2" type="ORF">MNODULE_05655</name>
</gene>
<reference evidence="2 3" key="1">
    <citation type="journal article" date="2020" name="Nature">
        <title>Bacterial chemolithoautotrophy via manganese oxidation.</title>
        <authorList>
            <person name="Yu H."/>
            <person name="Leadbetter J.R."/>
        </authorList>
    </citation>
    <scope>NUCLEOTIDE SEQUENCE [LARGE SCALE GENOMIC DNA]</scope>
    <source>
        <strain evidence="2 3">Mn-1</strain>
    </source>
</reference>
<feature type="coiled-coil region" evidence="1">
    <location>
        <begin position="101"/>
        <end position="146"/>
    </location>
</feature>
<feature type="coiled-coil region" evidence="1">
    <location>
        <begin position="2"/>
        <end position="36"/>
    </location>
</feature>
<protein>
    <submittedName>
        <fullName evidence="2">Uncharacterized protein</fullName>
    </submittedName>
</protein>
<dbReference type="SUPFAM" id="SSF52540">
    <property type="entry name" value="P-loop containing nucleoside triphosphate hydrolases"/>
    <property type="match status" value="1"/>
</dbReference>
<organism evidence="2 3">
    <name type="scientific">Candidatus Manganitrophus noduliformans</name>
    <dbReference type="NCBI Taxonomy" id="2606439"/>
    <lineage>
        <taxon>Bacteria</taxon>
        <taxon>Pseudomonadati</taxon>
        <taxon>Nitrospirota</taxon>
        <taxon>Nitrospiria</taxon>
        <taxon>Candidatus Troglogloeales</taxon>
        <taxon>Candidatus Manganitrophaceae</taxon>
        <taxon>Candidatus Manganitrophus</taxon>
    </lineage>
</organism>
<comment type="caution">
    <text evidence="2">The sequence shown here is derived from an EMBL/GenBank/DDBJ whole genome shotgun (WGS) entry which is preliminary data.</text>
</comment>
<sequence>MSESAVKELQKAIKQLQRFQRKLKEAEDRPDEIEELVEEEASNLWKPVDPIQRIRIPAAPEIRLPFFVPGRQREVSHIEASPHEAGLFLLPYTNTFRERFIERFGEKVASLKRLMQRLRDLELQYYQEVRAQASQSEDSNKEKKNENFERLESDYNFFKYLHTVTLDNSKLGRLFDEIGSHLGGDSLQDKGIVGFLKSLKVDGRTSDALSEVLSTFDQIAPLCVNMYLSSIASWASLSNFISAEVKKLEREMLDGVGPEIYRPDYLAFRETIKRTIEGLSGAPTSMQEKALYYAYLSFQAYLSEKRKDPFRLNNFAQVGAGKTYTTPIFLKMFSDQIREKWEKRQRQPIKLLTLYFTEANLCQNVINSMVEIDVPQDALHQIQMKKLPTLSVKDGDCVVLSRHEFGLKEEEEIIRPLEILVRRGFQFMIVADESSFLKNSESGISYAMERLYAYLRRRGVLWVDYRLSATPTNNDTGDFLYLLATNRINIGSFLHADPEIALKMEVHLAAGQERSDPEHRITLNQLLRLLNHGSSRTGILLMMNLVEKSAKSTQDKGGENGEKRGEDTEKYVLELVYTDCAGAVLALYYMAVYDSHRFNIPSWLGKDKEGHSIEPTLLDVMNKLGVGFTRITQPTEERVKRLIGLERPLVHPGSREMNCLIPCLPLLKEIASALTYDRALNADEEVHFQINAKQLKSNLLEAVTNLEVLEKIREFLNLMMFVNLVRKVRGSQRAWWTVGEAVEAEFRKLRLEFVAAYAQVRGFPLIQKEEVVRRKVHKGFQIVEETECYPYLAIESHKKGDLIRLLRGLSQEGLLGHRLLDDLAQYFAPVRFFEMVDLLEERKTEGKTLREREKLDEEIEKKRSLITEMLIDALGLSCEIGEYAKVLALLEGDVTELPAEEDGLLHFRPSILSKYPIFLKEVLDLLKSVLEDLPGSEQFALADVISDIGSENVDLAQTLAEYGIIFKASESVNFPLVLRFADRILQKLGSIFAKKEIQLTLREEDVDGIRRTIARSASFENFARKLSQMAKVHESPVLISCRYRFSQKSIAATTGAMYSVTGETDKAERYRILESFDHLDEKMGRVLVATTRSIMKGFNLFYAQYGCMSEGLDNAEVRMQMAGRLRPLFPQHLEEIQRMLQVLRREKPGASAIRHLDRLSKNVKVFDVISPQIISGFPDIQNTKAFLLHTFLFSQTHQRSFPAIFSDEEVFHYVDTEPVFSAKTVETFCRKIIEEAIEGYIGKLHGRKEIAVSELIEMMEEEIEAVACENIKASSYLPLLQAAS</sequence>
<dbReference type="Proteomes" id="UP000534783">
    <property type="component" value="Unassembled WGS sequence"/>
</dbReference>
<keyword evidence="3" id="KW-1185">Reference proteome</keyword>
<dbReference type="RefSeq" id="WP_168058494.1">
    <property type="nucleotide sequence ID" value="NZ_VTOW01000001.1"/>
</dbReference>
<name>A0A7X6DN47_9BACT</name>
<dbReference type="EMBL" id="VTOW01000001">
    <property type="protein sequence ID" value="NKE70229.1"/>
    <property type="molecule type" value="Genomic_DNA"/>
</dbReference>